<dbReference type="InterPro" id="IPR002156">
    <property type="entry name" value="RNaseH_domain"/>
</dbReference>
<proteinExistence type="predicted"/>
<dbReference type="AlphaFoldDB" id="A0AAD5M4D2"/>
<dbReference type="InterPro" id="IPR043502">
    <property type="entry name" value="DNA/RNA_pol_sf"/>
</dbReference>
<dbReference type="PROSITE" id="PS50879">
    <property type="entry name" value="RNASE_H_1"/>
    <property type="match status" value="1"/>
</dbReference>
<gene>
    <name evidence="3" type="ORF">P43SY_007760</name>
</gene>
<reference evidence="3" key="1">
    <citation type="submission" date="2021-12" db="EMBL/GenBank/DDBJ databases">
        <title>Prjna785345.</title>
        <authorList>
            <person name="Rujirawat T."/>
            <person name="Krajaejun T."/>
        </authorList>
    </citation>
    <scope>NUCLEOTIDE SEQUENCE</scope>
    <source>
        <strain evidence="3">Pi057C3</strain>
    </source>
</reference>
<dbReference type="Gene3D" id="3.30.420.10">
    <property type="entry name" value="Ribonuclease H-like superfamily/Ribonuclease H"/>
    <property type="match status" value="1"/>
</dbReference>
<dbReference type="GO" id="GO:0004523">
    <property type="term" value="F:RNA-DNA hybrid ribonuclease activity"/>
    <property type="evidence" value="ECO:0007669"/>
    <property type="project" value="InterPro"/>
</dbReference>
<dbReference type="EMBL" id="JAKCXM010000420">
    <property type="protein sequence ID" value="KAJ0394296.1"/>
    <property type="molecule type" value="Genomic_DNA"/>
</dbReference>
<dbReference type="SUPFAM" id="SSF53098">
    <property type="entry name" value="Ribonuclease H-like"/>
    <property type="match status" value="1"/>
</dbReference>
<protein>
    <recommendedName>
        <fullName evidence="2">RNase H type-1 domain-containing protein</fullName>
    </recommendedName>
</protein>
<feature type="region of interest" description="Disordered" evidence="1">
    <location>
        <begin position="899"/>
        <end position="928"/>
    </location>
</feature>
<evidence type="ECO:0000313" key="3">
    <source>
        <dbReference type="EMBL" id="KAJ0394296.1"/>
    </source>
</evidence>
<dbReference type="InterPro" id="IPR000477">
    <property type="entry name" value="RT_dom"/>
</dbReference>
<dbReference type="InterPro" id="IPR012337">
    <property type="entry name" value="RNaseH-like_sf"/>
</dbReference>
<feature type="compositionally biased region" description="Polar residues" evidence="1">
    <location>
        <begin position="19"/>
        <end position="31"/>
    </location>
</feature>
<dbReference type="Pfam" id="PF00078">
    <property type="entry name" value="RVT_1"/>
    <property type="match status" value="1"/>
</dbReference>
<evidence type="ECO:0000259" key="2">
    <source>
        <dbReference type="PROSITE" id="PS50879"/>
    </source>
</evidence>
<feature type="domain" description="RNase H type-1" evidence="2">
    <location>
        <begin position="112"/>
        <end position="246"/>
    </location>
</feature>
<keyword evidence="4" id="KW-1185">Reference proteome</keyword>
<dbReference type="SUPFAM" id="SSF56672">
    <property type="entry name" value="DNA/RNA polymerases"/>
    <property type="match status" value="1"/>
</dbReference>
<dbReference type="Pfam" id="PF13456">
    <property type="entry name" value="RVT_3"/>
    <property type="match status" value="1"/>
</dbReference>
<organism evidence="3 4">
    <name type="scientific">Pythium insidiosum</name>
    <name type="common">Pythiosis disease agent</name>
    <dbReference type="NCBI Taxonomy" id="114742"/>
    <lineage>
        <taxon>Eukaryota</taxon>
        <taxon>Sar</taxon>
        <taxon>Stramenopiles</taxon>
        <taxon>Oomycota</taxon>
        <taxon>Peronosporomycetes</taxon>
        <taxon>Pythiales</taxon>
        <taxon>Pythiaceae</taxon>
        <taxon>Pythium</taxon>
    </lineage>
</organism>
<dbReference type="PANTHER" id="PTHR19446">
    <property type="entry name" value="REVERSE TRANSCRIPTASES"/>
    <property type="match status" value="1"/>
</dbReference>
<dbReference type="InterPro" id="IPR036397">
    <property type="entry name" value="RNaseH_sf"/>
</dbReference>
<evidence type="ECO:0000256" key="1">
    <source>
        <dbReference type="SAM" id="MobiDB-lite"/>
    </source>
</evidence>
<evidence type="ECO:0000313" key="4">
    <source>
        <dbReference type="Proteomes" id="UP001209570"/>
    </source>
</evidence>
<feature type="region of interest" description="Disordered" evidence="1">
    <location>
        <begin position="12"/>
        <end position="43"/>
    </location>
</feature>
<accession>A0AAD5M4D2</accession>
<sequence length="1034" mass="116281">MRLFWPLRDRSWSTDSERSTVSQSSVASDQSFWDEPAPPRDQPFRLVEETPWHRLTALRSELDIKTIRVLNQQGTDLHKDAVLVRCHAPGIVLPMMLPAVRLALQEPTDAVVQVAKQHQLDGACRRNPSAAGAGAVLFAPTGEVVGTCSHYLPGNETNNTGEYHAMLAGVESAVQHGVQRLCVEGDSHLVLAQVRGTFPCANRRLRRLRDRARARAALRRIAASTLAHIDRRANQHADRLANRALDLKRPVPTADDIEDQLRHVSSSSSPGHDGVGYDVYKRFAAQLTPLLHAAFVACWRHARVPAVWKVGIVRLIHKKGDASVPTNWRPICLQPAIYKLYTGVLTRRLSSWLEANERLPPSQKGFRACSGCAEHQFLATSLVDQARRLHRPLYAVCFVDRVRTLYDDAFFVVANAADGATAPVRREQGVFQGCPLSPLLFIVALAPLLRMLEQDTDAGLSLGYGLRVCAAPYADGIKVFSGGADGIRQLQGVHLGIHESYSYRGLGDGFDHLRHRLQSDDKLRALKRAAVTLLRLELAPHQIVKALKVYVYPKVDRLLVVRNAMKRDVDTLAIQDSSSPQQIWERVRDKYYNRADNVVARGMSKSQVIKRINHVRAQYFGADIHGRVEVAPLSRVKQTTLNFFQFHHVWTSAAVKTETQIDRVIGWANPSLLALLRYGDLTLFVDATFRCVPRMFRQCVVIMVYDKASKLFVPVFYVLMASKTYDAYWNLLQYISDAEGDRVAPTEVVFKQACQRKMSKLCISRAEIGIAMSRGVLDMLTVIEHSAVDPAGIRWVRGEIKHKCLETQVSYSTKKWGLFWAYFRHTWLKLLPPSLWNISGIRRDIVARTNNPLERFNRQLNAGFSSPHPSIAQFVYAIDDISRRYVKLRDDIIRGLAKPPMRETRPSLPSATSLPRNHQDEAGPYPPDAAVRATARHQFLNGTLASSLHAPPKVPHHRHWLSHRTRPYPSVLTRVAAAKLGLVCANDDGVGRPHWPLYAVWCDLRNAFVSLPQKLMWRPYSATQQEAVGYALQD</sequence>
<feature type="compositionally biased region" description="Polar residues" evidence="1">
    <location>
        <begin position="907"/>
        <end position="916"/>
    </location>
</feature>
<name>A0AAD5M4D2_PYTIN</name>
<comment type="caution">
    <text evidence="3">The sequence shown here is derived from an EMBL/GenBank/DDBJ whole genome shotgun (WGS) entry which is preliminary data.</text>
</comment>
<dbReference type="GO" id="GO:0003676">
    <property type="term" value="F:nucleic acid binding"/>
    <property type="evidence" value="ECO:0007669"/>
    <property type="project" value="InterPro"/>
</dbReference>
<dbReference type="CDD" id="cd01650">
    <property type="entry name" value="RT_nLTR_like"/>
    <property type="match status" value="1"/>
</dbReference>
<dbReference type="Proteomes" id="UP001209570">
    <property type="component" value="Unassembled WGS sequence"/>
</dbReference>